<dbReference type="GO" id="GO:0005737">
    <property type="term" value="C:cytoplasm"/>
    <property type="evidence" value="ECO:0007669"/>
    <property type="project" value="UniProtKB-SubCell"/>
</dbReference>
<evidence type="ECO:0000256" key="4">
    <source>
        <dbReference type="ARBA" id="ARBA00012485"/>
    </source>
</evidence>
<dbReference type="InterPro" id="IPR010606">
    <property type="entry name" value="Mib_Herc2"/>
</dbReference>
<dbReference type="SUPFAM" id="SSF159034">
    <property type="entry name" value="Mib/herc2 domain-like"/>
    <property type="match status" value="1"/>
</dbReference>
<dbReference type="CDD" id="cd08664">
    <property type="entry name" value="APC10-HERC2"/>
    <property type="match status" value="1"/>
</dbReference>
<dbReference type="PROSITE" id="PS51284">
    <property type="entry name" value="DOC"/>
    <property type="match status" value="1"/>
</dbReference>
<dbReference type="InterPro" id="IPR043145">
    <property type="entry name" value="Znf_ZZ_sf"/>
</dbReference>
<dbReference type="PROSITE" id="PS51416">
    <property type="entry name" value="MIB_HERC2"/>
    <property type="match status" value="1"/>
</dbReference>
<dbReference type="InterPro" id="IPR000408">
    <property type="entry name" value="Reg_chr_condens"/>
</dbReference>
<dbReference type="Pfam" id="PF06701">
    <property type="entry name" value="MIB_HERC2"/>
    <property type="match status" value="1"/>
</dbReference>
<evidence type="ECO:0000256" key="11">
    <source>
        <dbReference type="ARBA" id="ARBA00022833"/>
    </source>
</evidence>
<dbReference type="GO" id="GO:0008270">
    <property type="term" value="F:zinc ion binding"/>
    <property type="evidence" value="ECO:0007669"/>
    <property type="project" value="UniProtKB-KW"/>
</dbReference>
<evidence type="ECO:0000313" key="21">
    <source>
        <dbReference type="EMBL" id="CAD7198017.1"/>
    </source>
</evidence>
<feature type="repeat" description="RCC1" evidence="14">
    <location>
        <begin position="4333"/>
        <end position="4384"/>
    </location>
</feature>
<dbReference type="GO" id="GO:0009966">
    <property type="term" value="P:regulation of signal transduction"/>
    <property type="evidence" value="ECO:0007669"/>
    <property type="project" value="UniProtKB-ARBA"/>
</dbReference>
<keyword evidence="11" id="KW-0862">Zinc</keyword>
<evidence type="ECO:0000256" key="2">
    <source>
        <dbReference type="ARBA" id="ARBA00004496"/>
    </source>
</evidence>
<dbReference type="GO" id="GO:0061630">
    <property type="term" value="F:ubiquitin protein ligase activity"/>
    <property type="evidence" value="ECO:0007669"/>
    <property type="project" value="UniProtKB-EC"/>
</dbReference>
<feature type="compositionally biased region" description="Polar residues" evidence="15">
    <location>
        <begin position="1546"/>
        <end position="1560"/>
    </location>
</feature>
<feature type="repeat" description="RCC1" evidence="14">
    <location>
        <begin position="4530"/>
        <end position="4581"/>
    </location>
</feature>
<feature type="region of interest" description="Disordered" evidence="15">
    <location>
        <begin position="1809"/>
        <end position="1840"/>
    </location>
</feature>
<feature type="domain" description="DOC" evidence="19">
    <location>
        <begin position="3276"/>
        <end position="3460"/>
    </location>
</feature>
<keyword evidence="6" id="KW-0808">Transferase</keyword>
<evidence type="ECO:0000256" key="12">
    <source>
        <dbReference type="PROSITE-ProRule" id="PRU00104"/>
    </source>
</evidence>
<feature type="active site" description="Glycyl thioester intermediate" evidence="12">
    <location>
        <position position="5641"/>
    </location>
</feature>
<feature type="compositionally biased region" description="Basic residues" evidence="15">
    <location>
        <begin position="4842"/>
        <end position="4855"/>
    </location>
</feature>
<dbReference type="Gene3D" id="3.30.2410.10">
    <property type="entry name" value="Hect, E3 ligase catalytic domain"/>
    <property type="match status" value="1"/>
</dbReference>
<feature type="repeat" description="RCC1" evidence="14">
    <location>
        <begin position="3548"/>
        <end position="3599"/>
    </location>
</feature>
<dbReference type="InterPro" id="IPR000569">
    <property type="entry name" value="HECT_dom"/>
</dbReference>
<dbReference type="EMBL" id="OA565955">
    <property type="protein sequence ID" value="CAD7198017.1"/>
    <property type="molecule type" value="Genomic_DNA"/>
</dbReference>
<dbReference type="SMART" id="SM01337">
    <property type="entry name" value="APC10"/>
    <property type="match status" value="1"/>
</dbReference>
<feature type="compositionally biased region" description="Basic and acidic residues" evidence="15">
    <location>
        <begin position="4859"/>
        <end position="4869"/>
    </location>
</feature>
<dbReference type="Gene3D" id="3.30.2160.10">
    <property type="entry name" value="Hect, E3 ligase catalytic domain"/>
    <property type="match status" value="1"/>
</dbReference>
<feature type="region of interest" description="Disordered" evidence="15">
    <location>
        <begin position="2873"/>
        <end position="2905"/>
    </location>
</feature>
<dbReference type="SUPFAM" id="SSF55856">
    <property type="entry name" value="Cytochrome b5-like heme/steroid binding domain"/>
    <property type="match status" value="1"/>
</dbReference>
<evidence type="ECO:0000256" key="1">
    <source>
        <dbReference type="ARBA" id="ARBA00000885"/>
    </source>
</evidence>
<feature type="domain" description="ZZ-type" evidence="16">
    <location>
        <begin position="3176"/>
        <end position="3227"/>
    </location>
</feature>
<dbReference type="SMART" id="SM01117">
    <property type="entry name" value="Cyt-b5"/>
    <property type="match status" value="1"/>
</dbReference>
<dbReference type="UniPathway" id="UPA00143"/>
<dbReference type="InterPro" id="IPR009091">
    <property type="entry name" value="RCC1/BLIP-II"/>
</dbReference>
<dbReference type="Pfam" id="PF13540">
    <property type="entry name" value="RCC1_2"/>
    <property type="match status" value="1"/>
</dbReference>
<gene>
    <name evidence="21" type="ORF">TDIB3V08_LOCUS4306</name>
</gene>
<evidence type="ECO:0000256" key="14">
    <source>
        <dbReference type="PROSITE-ProRule" id="PRU00235"/>
    </source>
</evidence>
<dbReference type="Pfam" id="PF00173">
    <property type="entry name" value="Cyt-b5"/>
    <property type="match status" value="1"/>
</dbReference>
<keyword evidence="5" id="KW-0963">Cytoplasm</keyword>
<evidence type="ECO:0000256" key="15">
    <source>
        <dbReference type="SAM" id="MobiDB-lite"/>
    </source>
</evidence>
<dbReference type="Pfam" id="PF00632">
    <property type="entry name" value="HECT"/>
    <property type="match status" value="2"/>
</dbReference>
<organism evidence="21">
    <name type="scientific">Timema douglasi</name>
    <name type="common">Walking stick</name>
    <dbReference type="NCBI Taxonomy" id="61478"/>
    <lineage>
        <taxon>Eukaryota</taxon>
        <taxon>Metazoa</taxon>
        <taxon>Ecdysozoa</taxon>
        <taxon>Arthropoda</taxon>
        <taxon>Hexapoda</taxon>
        <taxon>Insecta</taxon>
        <taxon>Pterygota</taxon>
        <taxon>Neoptera</taxon>
        <taxon>Polyneoptera</taxon>
        <taxon>Phasmatodea</taxon>
        <taxon>Timematodea</taxon>
        <taxon>Timematoidea</taxon>
        <taxon>Timematidae</taxon>
        <taxon>Timema</taxon>
    </lineage>
</organism>
<feature type="region of interest" description="Disordered" evidence="15">
    <location>
        <begin position="3767"/>
        <end position="3787"/>
    </location>
</feature>
<dbReference type="PANTHER" id="PTHR22870:SF398">
    <property type="entry name" value="E3 UBIQUITIN-PROTEIN LIGASE HERC2"/>
    <property type="match status" value="1"/>
</dbReference>
<dbReference type="InterPro" id="IPR014722">
    <property type="entry name" value="Rib_uL2_dom2"/>
</dbReference>
<evidence type="ECO:0000256" key="13">
    <source>
        <dbReference type="PROSITE-ProRule" id="PRU00228"/>
    </source>
</evidence>
<keyword evidence="8" id="KW-0677">Repeat</keyword>
<dbReference type="FunFam" id="2.30.30.40:FF:000074">
    <property type="entry name" value="E3 ubiquitin-protein ligase HERC2 isoform X1"/>
    <property type="match status" value="1"/>
</dbReference>
<feature type="compositionally biased region" description="Basic and acidic residues" evidence="15">
    <location>
        <begin position="5736"/>
        <end position="5755"/>
    </location>
</feature>
<dbReference type="SMART" id="SM00119">
    <property type="entry name" value="HECTc"/>
    <property type="match status" value="1"/>
</dbReference>
<evidence type="ECO:0000259" key="19">
    <source>
        <dbReference type="PROSITE" id="PS51284"/>
    </source>
</evidence>
<feature type="region of interest" description="Disordered" evidence="15">
    <location>
        <begin position="3111"/>
        <end position="3153"/>
    </location>
</feature>
<dbReference type="InterPro" id="IPR004939">
    <property type="entry name" value="APC_su10/DOC_dom"/>
</dbReference>
<evidence type="ECO:0000256" key="7">
    <source>
        <dbReference type="ARBA" id="ARBA00022723"/>
    </source>
</evidence>
<dbReference type="PROSITE" id="PS50237">
    <property type="entry name" value="HECT"/>
    <property type="match status" value="1"/>
</dbReference>
<keyword evidence="9 13" id="KW-0863">Zinc-finger</keyword>
<dbReference type="SUPFAM" id="SSF56204">
    <property type="entry name" value="Hect, E3 ligase catalytic domain"/>
    <property type="match status" value="2"/>
</dbReference>
<dbReference type="PROSITE" id="PS50135">
    <property type="entry name" value="ZF_ZZ_2"/>
    <property type="match status" value="1"/>
</dbReference>
<proteinExistence type="predicted"/>
<dbReference type="Gene3D" id="3.90.1750.10">
    <property type="entry name" value="Hect, E3 ligase catalytic domains"/>
    <property type="match status" value="1"/>
</dbReference>
<dbReference type="PANTHER" id="PTHR22870">
    <property type="entry name" value="REGULATOR OF CHROMOSOME CONDENSATION"/>
    <property type="match status" value="1"/>
</dbReference>
<evidence type="ECO:0000256" key="10">
    <source>
        <dbReference type="ARBA" id="ARBA00022786"/>
    </source>
</evidence>
<feature type="compositionally biased region" description="Basic and acidic residues" evidence="15">
    <location>
        <begin position="1815"/>
        <end position="1835"/>
    </location>
</feature>
<evidence type="ECO:0000259" key="20">
    <source>
        <dbReference type="PROSITE" id="PS51416"/>
    </source>
</evidence>
<dbReference type="GO" id="GO:0016020">
    <property type="term" value="C:membrane"/>
    <property type="evidence" value="ECO:0007669"/>
    <property type="project" value="TreeGrafter"/>
</dbReference>
<dbReference type="SUPFAM" id="SSF49785">
    <property type="entry name" value="Galactose-binding domain-like"/>
    <property type="match status" value="1"/>
</dbReference>
<name>A0A7R8VGC7_TIMDO</name>
<dbReference type="InterPro" id="IPR000433">
    <property type="entry name" value="Znf_ZZ"/>
</dbReference>
<dbReference type="Gene3D" id="2.30.30.30">
    <property type="match status" value="1"/>
</dbReference>
<feature type="repeat" description="RCC1" evidence="14">
    <location>
        <begin position="3632"/>
        <end position="3683"/>
    </location>
</feature>
<evidence type="ECO:0000259" key="18">
    <source>
        <dbReference type="PROSITE" id="PS50255"/>
    </source>
</evidence>
<dbReference type="SUPFAM" id="SSF63748">
    <property type="entry name" value="Tudor/PWWP/MBT"/>
    <property type="match status" value="1"/>
</dbReference>
<dbReference type="CDD" id="cd14402">
    <property type="entry name" value="UBA_HERC2"/>
    <property type="match status" value="1"/>
</dbReference>
<evidence type="ECO:0000259" key="17">
    <source>
        <dbReference type="PROSITE" id="PS50237"/>
    </source>
</evidence>
<keyword evidence="10 12" id="KW-0833">Ubl conjugation pathway</keyword>
<dbReference type="InterPro" id="IPR037252">
    <property type="entry name" value="Mib_Herc2_sf"/>
</dbReference>
<feature type="region of interest" description="Disordered" evidence="15">
    <location>
        <begin position="5717"/>
        <end position="5755"/>
    </location>
</feature>
<dbReference type="GO" id="GO:0016567">
    <property type="term" value="P:protein ubiquitination"/>
    <property type="evidence" value="ECO:0007669"/>
    <property type="project" value="UniProtKB-UniPathway"/>
</dbReference>
<dbReference type="Gene3D" id="2.60.120.260">
    <property type="entry name" value="Galactose-binding domain-like"/>
    <property type="match status" value="1"/>
</dbReference>
<feature type="repeat" description="RCC1" evidence="14">
    <location>
        <begin position="4582"/>
        <end position="4609"/>
    </location>
</feature>
<evidence type="ECO:0000259" key="16">
    <source>
        <dbReference type="PROSITE" id="PS50135"/>
    </source>
</evidence>
<evidence type="ECO:0000256" key="8">
    <source>
        <dbReference type="ARBA" id="ARBA00022737"/>
    </source>
</evidence>
<dbReference type="Gene3D" id="3.10.120.10">
    <property type="entry name" value="Cytochrome b5-like heme/steroid binding domain"/>
    <property type="match status" value="1"/>
</dbReference>
<dbReference type="InterPro" id="IPR008979">
    <property type="entry name" value="Galactose-bd-like_sf"/>
</dbReference>
<dbReference type="PROSITE" id="PS50255">
    <property type="entry name" value="CYTOCHROME_B5_2"/>
    <property type="match status" value="1"/>
</dbReference>
<feature type="compositionally biased region" description="Basic and acidic residues" evidence="15">
    <location>
        <begin position="5717"/>
        <end position="5729"/>
    </location>
</feature>
<keyword evidence="7" id="KW-0479">Metal-binding</keyword>
<dbReference type="Gene3D" id="2.130.10.30">
    <property type="entry name" value="Regulator of chromosome condensation 1/beta-lactamase-inhibitor protein II"/>
    <property type="match status" value="4"/>
</dbReference>
<feature type="domain" description="MIB/HERC2" evidence="20">
    <location>
        <begin position="2096"/>
        <end position="2172"/>
    </location>
</feature>
<accession>A0A7R8VGC7</accession>
<evidence type="ECO:0000256" key="5">
    <source>
        <dbReference type="ARBA" id="ARBA00022490"/>
    </source>
</evidence>
<evidence type="ECO:0000256" key="3">
    <source>
        <dbReference type="ARBA" id="ARBA00004906"/>
    </source>
</evidence>
<feature type="domain" description="Cytochrome b5 heme-binding" evidence="18">
    <location>
        <begin position="1338"/>
        <end position="1414"/>
    </location>
</feature>
<reference evidence="21" key="1">
    <citation type="submission" date="2020-11" db="EMBL/GenBank/DDBJ databases">
        <authorList>
            <person name="Tran Van P."/>
        </authorList>
    </citation>
    <scope>NUCLEOTIDE SEQUENCE</scope>
</reference>
<feature type="compositionally biased region" description="Polar residues" evidence="15">
    <location>
        <begin position="2888"/>
        <end position="2905"/>
    </location>
</feature>
<feature type="region of interest" description="Disordered" evidence="15">
    <location>
        <begin position="4833"/>
        <end position="4869"/>
    </location>
</feature>
<evidence type="ECO:0000256" key="9">
    <source>
        <dbReference type="ARBA" id="ARBA00022771"/>
    </source>
</evidence>
<dbReference type="InterPro" id="IPR036400">
    <property type="entry name" value="Cyt_B5-like_heme/steroid_sf"/>
</dbReference>
<dbReference type="Gene3D" id="2.30.30.40">
    <property type="entry name" value="SH3 Domains"/>
    <property type="match status" value="1"/>
</dbReference>
<dbReference type="EC" id="2.3.2.26" evidence="4"/>
<dbReference type="SUPFAM" id="SSF50985">
    <property type="entry name" value="RCC1/BLIP-II"/>
    <property type="match status" value="3"/>
</dbReference>
<dbReference type="InterPro" id="IPR037976">
    <property type="entry name" value="HERC2_APC10"/>
</dbReference>
<feature type="repeat" description="RCC1" evidence="14">
    <location>
        <begin position="3684"/>
        <end position="3735"/>
    </location>
</feature>
<comment type="catalytic activity">
    <reaction evidence="1">
        <text>S-ubiquitinyl-[E2 ubiquitin-conjugating enzyme]-L-cysteine + [acceptor protein]-L-lysine = [E2 ubiquitin-conjugating enzyme]-L-cysteine + N(6)-ubiquitinyl-[acceptor protein]-L-lysine.</text>
        <dbReference type="EC" id="2.3.2.26"/>
    </reaction>
</comment>
<dbReference type="Pfam" id="PF03256">
    <property type="entry name" value="ANAPC10"/>
    <property type="match status" value="1"/>
</dbReference>
<sequence length="5755" mass="631734">MNRGDGTVCDMDSSPRTIRGSLTLEAYLLGRWAGLGGNGEQGAKSAASLGLFTKSGERATISLAKVGSRAAMNFSFAFLRRAWRSGEDTDLCSELLTESLDALHSLPEATLFDESSVSPVWLEVVDRSDKFLRQVVLSGSSWCEVPVCDQHTALCIILELAAQRATLGQMLDAVLLLLNLWGRGKYQADNRAKASGTCAPLVPLLKRFHTITGGKSQSQNSSWDDNAQIKMSPTDCFLRYLHLPEDDCVSVDLKQAAVALVSHLDRLAAPYLPPPSFSKVPAPGSLTLGQCQEVLAWGWLAWSSATDAGMGPHSCEAIGELEIARVASAERCVHILTTSGKIYMVFYSSETQVSRASTTTLPAPVAARSNALLWRYSSLVGTGWDMNLDLNKKVCPCPCPQSFAWSSSKNWTISLRVPFVVDVCEETLRMLDQLLGQCEAVIGGDWPPPQDKECMAVACLNLLRLQLHAMISHGVDVKSLGLGPSNSLLASLKHHVVQLASAPGVLSTVQCAAQAALQAGWSVLLPTADERASTLSQLLPNTAASAGHRFMTDLLVSSLMAAGGLEAALRTACRGNPSDSCARKISDYYHENRYGSVTQVVNLHRNGALLTQSRLQAVHGGGALTQETREKAERSPSLNLLLKFQRLLIAQIYSHSDKIKTWNSQQGMPHEGSIKFLLLKASKVCPHEGPIKFLELTERYAPMRALYSSCYSKQGMSSRGPYKVPGTHSKVCPYEGPIKFLELTARYVPTRALSGSWYSKQGMSPRGPSQVPGTKSKIYPREGPIKFLVLKTRYIPMRALYGSWFSQDMSPRGPYKVPGTHSKVCPHEGPLRFLLLTARYVSTRALSGMSPRGPSQVPGTHSKVCLHEGPLRFLVLTASVYPHEGPIKFLLLKARYVLTRALSGSWYSQQGMSPRGPSQVPSTHSKICPHKGPLRFLVLTARYVPTRALLGSWYSLQGPLRFLVLTARCVPMRALLGSWYSHQDMSPTRTPLGSWYSQPGISSRGPYKVPDNQIKVGPHESPIRFLVLIARYISTKALISSWYSKQGISPRGPYKVPGTHSKVYPHEGPIKFLLLTARYVPMRALSGSWYSHQDMSSRRPYMVPGTHSKIFPHKGPIWFLVLTPRYIPRGPSQVPGNRIKICPHKGPISKICPHEGPIRLLVLTARYVLTRALSSSWYSQQAQDVLGAETLITKYIYLLSSHVSEILPSAAELAAVSSKHFSYVASVLRGDVIVADTGHHARSVPAHATALNRAPLLVLFPDVLLPELLLSLILLQLEAPLLLHHVNWVPLLSPLLDTLDKFNRLAPGGDRDDAEDMAWPGIIAPQHSVPNQKTPEDAPMIRKADLENHNRDGGLWIVINRKVYDVQDFRAQAPCSSELLQKYAGRDATQPFHLAAHSPAAREMMQGFFVGHYTEPEQEIAQVMDAHSITSPLMDVERNLAFLLGLHAHWLGQSTPLQPAEEGEARRWLNAVFLQGGLQMPDRNTGIKKTRPTFRDVLMSEILGARPPLLARPQLTMRIKRTRTLGQDLSVLQPANPYEEEKGEARSTSSTAGTTPTDPANTPKLEGLHRLALDRATPFLQALADNRSTDSYVQCYLSLVERHCKQHHLMIPGDFSQEHPVQEVGRLLTAVLIKHHGLGALVLALIEQGHCIIDVTCVPPLVGPSIDVTCPPPLVGPSIDVTCVPVYPTEMDSGAVPVKLPKPLMDIVRTVHQSKWNLIRMRQELSRSYKEVCAPVMDKCRCANTTLIFLLYEVRSSTSPEVRALQHLQLLHTEPRWRKIVKGLIADRRLRKNSPPPAKPEDILNASIQSQSAEGKSKEVEEDEFCAKEEKKDEGGGDADVPWSIVPNLTAHAAGQLFSSPDKQQQSPPVVVYSPEAMKVTNAIVEFVLQEEGADVDTLRKVLYCQVQRARIRIQGLEMISGLLQKDYLIGSVKYSLMNGWLGLAHKKQVLTEDSVYCLNNVQLANPYQKVEVLLAQSRVTLWAVDALREHVLLARHHPTHSHKLRGKGSLNQGTYSWLRKIPWARFLLAILGMLTGSPHAIEVSLIVNSGVLGLVQTLLRQIGPDTPPGGEATKEVYSIYEDSLQKTSAPSVILSGPELAAMMKIGTRVVRGVDWKWGDQDGLPPGEGRVIGDLGEDGWIRVQWDNGSTNSYRMGKEDNSPMASLALTDSSQLTADSFEKSQDQIMYPYAKPHDLKKHPLIGRVVVARQYSISLPMCKLESSAWHFHIPPPDGKPGSVDLAEGGQTVEPSFEMLLPNSCLLVRLTRQRRSQGIWTKLANKHSDCSSPAQLLAVNHHAQWATLGFVRAIAYSPALCRALSTPAWVHLLLSMVGGQDSDIAIRLSKQVLSLRLLRAVLPSWEVDPSERLGLLEKLFHLLGYTALFCPTDTPLPGNVRDSRVCLLPGSLKTTPCHVISTLNRLEAPGIEPGTFRSKTQLDYGEASQSLMTRSPGLGFIVSERIRRDRETRDATCQTFPARLELWLITQKPLVLILHPIPSASPLGLNGLCLSVCLSLAVSRVSLTASQSSSVAEECIALLRSLHGLPGWNQALNHILATKLVVAGDLLTEGSLFHIQVNECELEQSMAIQSSVNAALSVLGGVDSRVRIGGLVAAEGLGQGIEPMTFGLIRRCLITELSRSRRCSVLPFKYKCGPTHAPRLGTNYSFGKHSLGTILKRTRGSRESVHPLTHSTPPAGTVCQVSQHCKLVVQLHDTGEVRKLALGAVVPLPTAHFNLDKMLMTENMLDTWATLVSLITHEYSDRRQPSCVPGAVNVTLLRTQQQRLTAMNAIAVLFRHQMLLRHILRHRTLESSASLEALNEGEDLDPVSETLLVQRLIVKATQPSPLKSTFGKAELEAAALSVSQCLAVEVRSKMQRGASNSKPGGGVNTPASETSLPSPASVSNRLNKPQSQLVGQLTEMGFARRSVESAIKALGLKSEVAPSPETLVGWLLEHPEQALSNSDTTCPPHLLLFEVSEASLDLSPPHLLLLIEEFPFQGASAGGYNKRSDFLSNDEYAIYIRDNITEGMLVRCCKTYEEVHEGDIGRVLKVDSEGLHDLNVQVCRPPETFREITSPENPTYVWRRALTGSSRPKQSASQAVSVSTGRLATQGEHVLGPLHPRGTGGVPPDSAGGTAPAEGWGQGQGISNNGRDVTVDFPQQSNWTGVVSEMEPVPCCHQGVSCEGCLMFPVTGPRFKCKACDNFNYCEQCFYTKKLHRHSFSRIVEPGELTRAYGGITLLPNLTRTAFVDLIAPFDPHSVVDLIAQFDPHSVCSAAVFAGKPGRYYRQEMSLALNPGLLEDWSKCVKALTVSSRESWAHRLFDGSDNYWLSCGAQGKHWIHLELFPDVLVHSLRMTVDPADSSYMPSLVVVNAGDTFATMRELSTVNIRTTDTVVTLLADVKEVSGRTRYYPCVEVAVKQCRNGGIDCKIHSLSIVGRRKTNEGHVPSSLSFLASDNDDMQRLRFVIGRLSAFDLVPMFISRAFWAPLVSRLATTETIPDLGLVTLASTKSDGPMSREFCIDFKTARLPYFRSKREAAAPQKGCLGGLLPKVLVWGLNDKDQLGGLKGSKVKMPVYSDSLSSLKPVHISGGSKSLFIVSLEGKVSPKGGRRENETLTLVTVSSSTLPSHLLISPPVWTWGKGDYFRLGHGSEQHVRKPTVVEGLRGKKIIHVAVGALHCLSVTDTGQVFAWGDNDHGQQGNGTTTVNRKPALVHGLEDAHLNRVACGSSHSVAWSMYDPQPASRHEPVLFLTSTDPLGATVLGVNEAVSDDKAPGQKSSAPQGPGKKPSLSLSKMILSLESSGAKQHALQHVLNALQVLHARDAVVAALSSHASFTAGQGSEYWRCRLASVGAGAVFEEGLEIAQGGGEAPASVAEVVGLSSHSTPESDHSPMAAFPSLSSSVSISSRASKMSASAMSVIAATMTSNAQSSKLTHSLRIIQGCCYRMYKGVVKDAVLSIIITLSCVPRPAMGSANPDIRDMLVEHCVTELEDVSLNTHSVHLAPQPVVQESSHPYVDDVSLSGHDRHNIQSPAVNLSLREGEEMRWKFASDGSVNGWGWKFTVYPLVTYCGPQERSSDRAILSQPSVELVMCLLDSRLNLSSDRILVTRLATALASCAQLSSLAAPQRMWALHKLRRLMVSRLGRLLDIPGLLKMEQTTDSALPALVKGLPQALLRQYEYEDPIVRSGKHLMHSDFFKVECAADVLVALACDLGLDSLPCCSENHKWSWFRRYCMAARVAGALVGRSTLPHKLSISSPPLFGWSQVRKKISEMLNESGALVLDHENHECFKQSHDEQLLLWLHRVRRSQYLVTQTHPRTRSRRPEDWTLSWNGSGTIYGWGHNHRGQLGGVEGAKVKLPTSCEALSALRPMQLVGGEQTLLAVTADGKVYATGTWNTTSPRSWSNFDSTLNIVRVSTSRPPALMAGWSRGSDQGKKSGISLVKLSRHRGLLTLLRRRGPPRYRRYRLRHDADSHRVRPTYLHQEGNLKYLSYTRVETVCIRRDGRHLPRVIPLLQVAVNSGGKHCLALTAEGEVYSWGEGDDGKLGHGSRSSCERPRLIEVLKGKEIVDIACGGAHSAAITAKREVYTWGKGRYGRLGHGDSEDQLKPKLVGTRQHWSLITRGGALKDLSKYSSNMSSDDSELPKLNVCYSMTVCRSGQVEALLGSRVMDIACGSGDAQTLCITDDDNVWSWGDGDYGKLGRGGSDGCKVSPTGGVPVLLEYHPRTDTLRDVQTVWSHRDTLRDVQTMQPHRDTLRDVQTMQPHRDTLRDVQTVWSHRDTLRDVQTVPMKIESLAGLGVIKVECGSQFSVALTRSGSVYTWSVHSTVRSLLKDKNPRTRESLRGSKKISKPRFKKQNMGKGDYHRLGHGTDDHVRRPRKVAALQGKKIICIATVSSFTCSFPTTTRARNVHALDYRRSLSPLSTFDINGIHLSQSLKYLLTYSSAARSKASLSCWTRLSMSSWTRLSMTEKLGFESRSSVLKYKISHVACGSAHTLAWSTTKPVSATRLPPGAPLEYDLVRDMPLVVLRNRLVLLHHFSELFCPVTAMFPVEGEGSLDTLRGILVSSTKEATFRKTANDRGSDLGREVLRVVYPPSLLAANEAGPVLIFIEVLFSYDLVLYSWVTWRSRGVRSRDDSCVAQWCTKPKVPGSIPLSRCRELLLVRLCVCVSQVVQATMVRDRQHGPVIELNRIQVKRARGKGGLAGPDGIKSVLGQMVSKMSLLTQEALFLPHRVWKVKFVGQSSLLWSAFRGKTSCRARLLRTGRSRFESRSGQLGLGRAWTTAGAVTARASPRCARSYSNGALPLLIVTPNGRDEAGTNRDCFLLNPMAKSPLHLNMFRFLGVLMGIAIRTGSPLSLNLAEPVWKQLAGMTLTPADLTEVDRDYVPGLLCIRDMEPDDKVFHTLEMPFSTPSAYGNDVPLSTRYRRIMPENRLEYVKLALNYRRHNDDDYRILRLHEFDEQVKAVKEGMARVVPVPLVSLFSGYELQTMVCGSPDIPLALLKSVATYKVSVQRDECGLKSTQGAPCRLSNTSPPPPTPPISVPVLRLCRRSGSVVSAGPVVLGRHGGVHKPGALAVPQVRVGTHQTPAHHRGLPGARLCAPGSRQVQPRRPLPAVVLTNDCSFQVLDKYNPADHFLPESYTCFFLLKMPRYSCKAVLQEKLKYAIHFCKSIDTDEYARVAMPGSGAASSNCDSDDVDSIASDQLGSFLKIGNKVTSVKKEDQQQSDKCEAGRSATSVKKEDRPQSDKCEEGRSAIK</sequence>
<feature type="compositionally biased region" description="Polar residues" evidence="15">
    <location>
        <begin position="3144"/>
        <end position="3153"/>
    </location>
</feature>
<dbReference type="Gene3D" id="3.30.60.90">
    <property type="match status" value="1"/>
</dbReference>
<comment type="pathway">
    <text evidence="3">Protein modification; protein ubiquitination.</text>
</comment>
<dbReference type="Pfam" id="PF00569">
    <property type="entry name" value="ZZ"/>
    <property type="match status" value="1"/>
</dbReference>
<dbReference type="InterPro" id="IPR021097">
    <property type="entry name" value="CPH_domain"/>
</dbReference>
<dbReference type="PROSITE" id="PS50012">
    <property type="entry name" value="RCC1_3"/>
    <property type="match status" value="6"/>
</dbReference>
<protein>
    <recommendedName>
        <fullName evidence="4">HECT-type E3 ubiquitin transferase</fullName>
        <ecNumber evidence="4">2.3.2.26</ecNumber>
    </recommendedName>
</protein>
<dbReference type="InterPro" id="IPR001199">
    <property type="entry name" value="Cyt_B5-like_heme/steroid-bd"/>
</dbReference>
<dbReference type="FunFam" id="3.30.2160.10:FF:000010">
    <property type="entry name" value="E3 ubiquitin-protein ligase HERC2 isoform X2"/>
    <property type="match status" value="1"/>
</dbReference>
<comment type="subcellular location">
    <subcellularLocation>
        <location evidence="2">Cytoplasm</location>
    </subcellularLocation>
</comment>
<dbReference type="PRINTS" id="PR00633">
    <property type="entry name" value="RCCNDNSATION"/>
</dbReference>
<dbReference type="SUPFAM" id="SSF57850">
    <property type="entry name" value="RING/U-box"/>
    <property type="match status" value="1"/>
</dbReference>
<feature type="region of interest" description="Disordered" evidence="15">
    <location>
        <begin position="1530"/>
        <end position="1564"/>
    </location>
</feature>
<feature type="domain" description="HECT" evidence="17">
    <location>
        <begin position="5255"/>
        <end position="5673"/>
    </location>
</feature>
<evidence type="ECO:0000256" key="6">
    <source>
        <dbReference type="ARBA" id="ARBA00022679"/>
    </source>
</evidence>
<dbReference type="Pfam" id="PF11515">
    <property type="entry name" value="Cul7"/>
    <property type="match status" value="1"/>
</dbReference>
<dbReference type="Pfam" id="PF00415">
    <property type="entry name" value="RCC1"/>
    <property type="match status" value="5"/>
</dbReference>
<dbReference type="InterPro" id="IPR051210">
    <property type="entry name" value="Ub_ligase/GEF_domain"/>
</dbReference>
<dbReference type="SMART" id="SM00291">
    <property type="entry name" value="ZnF_ZZ"/>
    <property type="match status" value="1"/>
</dbReference>
<dbReference type="InterPro" id="IPR035983">
    <property type="entry name" value="Hect_E3_ubiquitin_ligase"/>
</dbReference>